<sequence length="1820" mass="199862">MKTTKIAILILMCLFSALFAETIIPIEKPLSVVSQNAGKIKLQLQVPELHIEDIDNSNFKILSMQGAETTAETGFPELPVFSAWIAIPPKGDIEIKVTGGEIITQKGFIPKPVFATKEQEIASEYNKIAYRSASLYPANSYSYSQPQIIRDFRVVQITLNPVHYVAETQELKIQKQMEVEIEIKDRPGINEMDEYNGYSYAFTNLYESMIANFDYYRNANLAPEPARILLIYGNNTDPIFTAKLNEFVAWKRQKGYDVNFVSTAETGGASTQAIKNYIQTQYDNPSTRPDFIILLGDTNGSYTIPTYTEQMSTYGGEGDYPYTFLAGNDYLGDAFIGRISAENISQLDVLFTKIYAVEKNINVSGNAGAWVNKMLLIGDPGNSGISTIYVNKFIKELAKRTNPDYTFLENYSSGFPAYINNGFNQGVAFFNYRGWLGLSGWSPSASLINGNKLPHSTILTCSTGNFENSNATTEDLIRLGTSAAPAGAITAIGMATSGTHTTFNNCLNAGIYDGIFTYGMRSMGEALLNAKLYIKQVYGSTFDQQANYFAHWCNLMGDPTVEVFTQIPDIFNLTCADILPLGSNLLDVEVTNSSGTGVKDACVTLYSPAQNIIVGRDYTDSEGKATINISGGVLNELTVTVSKHNYKPFQKVVTIDPTGSLVYLNKIVIDNGTNGSYGNGDSFATAGETIALSLEIKNTTSATVPATTAILSADDPYITILNSESSFDAIGSNATLWSNSVFTFSIVNNLPAQHNVRFTLQLTTADQNVYSFVFHTVIYNALLLVHNSSISAGGNNILDPGENGFLSLTIKNNSIAPVFDVYAELSSLNDLITVTDSTSYVGSILGNSLGITVEGFEVFARPLLIPGMQMPLRLHLYNEWGFDQYTEFNIQIGSVNSHTPLGPDAFGYFIYDITDTTYPDCPVYEWIEINPSLGGAGTKITAFSDPGSSTDEGDQTGAVTLQQIALPFTFPFYGIDYNQITVCVNGFIVMGFTENGEFRNYHLPGGYGPSPMLAPFWDDLCLISDAGIYKYYDSQNHYFIIEYYKMRNGYNRSSLETFEVIFYDPVFYPTSMGQGMVKFQYQDFNNVDIGQGGYSPSHGNFCTIGIKDHTNTIGLEYTFNNQYPSAAAPITNFSALLITTAPVLYESPFLVLNEVIINDSNFNRIAEPGETIELGIELMNIGLGTATQVQLSAFCASEYAVLLNAISNYSNILGDATAINNTPITLQIDANCPDAAEIPINLHLSISDNSWDFPIYITVHKPDIQYSGMYMNDCITGNGNGLIDPGETLDLIINFANTTPVSATNISGTITCLSEYVTVHNNSCIISSLPAGGISQAIYNITISPNVLVGNNLTFYLTYLADFTSVHSEQLVLSVGTTGMNADFENNNGNFVPNPSSNGWEWGQSTVVGAHSGTKVWGTRLNSPYPNNANYQLTTPSVYIGSNFMLEFWHYYNSEANYDGGNVKISTNGGTTWTLLTPVGGYPNANLSVLNGPGYSGNSGGWVFARFNLSIYANQSVQFRFTFASDSGITGDGWFIDDVRTTGFVEFAGKVFGTVTSSNSAIDFSIVNVQNSASWISHPDNEGNYAIYLPIGSHSIWASADGYKNSTSTVITISLANPLVQQDFYLGYFAPVSGISYMVADSVLTLTWNPPSEPEFPLIHYEIYRRINAGAFALTGITDMSVYTETLRELGTDYYFYVVCVYSEGSSMPSEILHYNYLTDIEDNVNPALITQLLNNYPNPFNPETTIRFTLQETAPAKLYVYNIKGQLVKKLIDEVLPSGMHQIVWNGKDNNNRNVASGMYFYRLESKNYSCIKKMLLLK</sequence>
<feature type="domain" description="Fibronectin type-III" evidence="2">
    <location>
        <begin position="1630"/>
        <end position="1722"/>
    </location>
</feature>
<dbReference type="KEGG" id="caci:CLOAM0442"/>
<evidence type="ECO:0000313" key="4">
    <source>
        <dbReference type="Proteomes" id="UP000002019"/>
    </source>
</evidence>
<dbReference type="InterPro" id="IPR026444">
    <property type="entry name" value="Secre_tail"/>
</dbReference>
<protein>
    <submittedName>
        <fullName evidence="3">Gingipain R</fullName>
        <ecNumber evidence="3">3.4.22.37</ecNumber>
    </submittedName>
</protein>
<dbReference type="Gene3D" id="2.60.40.10">
    <property type="entry name" value="Immunoglobulins"/>
    <property type="match status" value="2"/>
</dbReference>
<keyword evidence="1" id="KW-0732">Signal</keyword>
<dbReference type="RefSeq" id="WP_015424206.1">
    <property type="nucleotide sequence ID" value="NC_020449.1"/>
</dbReference>
<accession>B0VGA8</accession>
<dbReference type="InterPro" id="IPR029030">
    <property type="entry name" value="Caspase-like_dom_sf"/>
</dbReference>
<dbReference type="SUPFAM" id="SSF49899">
    <property type="entry name" value="Concanavalin A-like lectins/glucanases"/>
    <property type="match status" value="1"/>
</dbReference>
<dbReference type="eggNOG" id="COG4412">
    <property type="taxonomic scope" value="Bacteria"/>
</dbReference>
<dbReference type="CDD" id="cd10913">
    <property type="entry name" value="Peptidase_C25_N_gingipain"/>
    <property type="match status" value="1"/>
</dbReference>
<dbReference type="PROSITE" id="PS50853">
    <property type="entry name" value="FN3"/>
    <property type="match status" value="1"/>
</dbReference>
<dbReference type="OrthoDB" id="614750at2"/>
<dbReference type="SUPFAM" id="SSF52129">
    <property type="entry name" value="Caspase-like"/>
    <property type="match status" value="1"/>
</dbReference>
<organism evidence="3 4">
    <name type="scientific">Cloacimonas acidaminovorans (strain Evry)</name>
    <dbReference type="NCBI Taxonomy" id="459349"/>
    <lineage>
        <taxon>Bacteria</taxon>
        <taxon>Pseudomonadati</taxon>
        <taxon>Candidatus Cloacimonadota</taxon>
        <taxon>Candidatus Cloacimonadia</taxon>
        <taxon>Candidatus Cloacimonadales</taxon>
        <taxon>Candidatus Cloacimonadaceae</taxon>
        <taxon>Candidatus Cloacimonas</taxon>
    </lineage>
</organism>
<dbReference type="Pfam" id="PF13860">
    <property type="entry name" value="FlgD_ig"/>
    <property type="match status" value="1"/>
</dbReference>
<name>B0VGA8_CLOAI</name>
<keyword evidence="3" id="KW-0378">Hydrolase</keyword>
<dbReference type="InterPro" id="IPR013320">
    <property type="entry name" value="ConA-like_dom_sf"/>
</dbReference>
<keyword evidence="4" id="KW-1185">Reference proteome</keyword>
<reference evidence="3 4" key="1">
    <citation type="journal article" date="2008" name="J. Bacteriol.">
        <title>'Candidatus Cloacamonas acidaminovorans': genome sequence reconstruction provides a first glimpse of a new bacterial division.</title>
        <authorList>
            <person name="Pelletier E."/>
            <person name="Kreimeyer A."/>
            <person name="Bocs S."/>
            <person name="Rouy Z."/>
            <person name="Gyapay G."/>
            <person name="Chouari R."/>
            <person name="Riviere D."/>
            <person name="Ganesan A."/>
            <person name="Daegelen P."/>
            <person name="Sghir A."/>
            <person name="Cohen G.N."/>
            <person name="Medigue C."/>
            <person name="Weissenbach J."/>
            <person name="Le Paslier D."/>
        </authorList>
    </citation>
    <scope>NUCLEOTIDE SEQUENCE [LARGE SCALE GENOMIC DNA]</scope>
    <source>
        <strain evidence="4">Evry</strain>
    </source>
</reference>
<gene>
    <name evidence="3" type="ordered locus">CLOAM0442</name>
</gene>
<dbReference type="GO" id="GO:0006508">
    <property type="term" value="P:proteolysis"/>
    <property type="evidence" value="ECO:0007669"/>
    <property type="project" value="InterPro"/>
</dbReference>
<dbReference type="EC" id="3.4.22.37" evidence="3"/>
<dbReference type="eggNOG" id="COG1361">
    <property type="taxonomic scope" value="Bacteria"/>
</dbReference>
<dbReference type="Gene3D" id="2.60.40.3800">
    <property type="match status" value="1"/>
</dbReference>
<dbReference type="SUPFAM" id="SSF49265">
    <property type="entry name" value="Fibronectin type III"/>
    <property type="match status" value="1"/>
</dbReference>
<evidence type="ECO:0000313" key="3">
    <source>
        <dbReference type="EMBL" id="CAO80345.1"/>
    </source>
</evidence>
<dbReference type="NCBIfam" id="TIGR04183">
    <property type="entry name" value="Por_Secre_tail"/>
    <property type="match status" value="1"/>
</dbReference>
<dbReference type="InterPro" id="IPR036116">
    <property type="entry name" value="FN3_sf"/>
</dbReference>
<dbReference type="InterPro" id="IPR029031">
    <property type="entry name" value="Gingipain_N_sf"/>
</dbReference>
<dbReference type="InterPro" id="IPR039392">
    <property type="entry name" value="Gingipain_N"/>
</dbReference>
<dbReference type="HOGENOM" id="CLU_237704_0_0_0"/>
<dbReference type="InterPro" id="IPR013783">
    <property type="entry name" value="Ig-like_fold"/>
</dbReference>
<dbReference type="InterPro" id="IPR025965">
    <property type="entry name" value="FlgD/Vpr_Ig-like"/>
</dbReference>
<dbReference type="SUPFAM" id="SSF49373">
    <property type="entry name" value="Invasin/intimin cell-adhesion fragments"/>
    <property type="match status" value="1"/>
</dbReference>
<dbReference type="InterPro" id="IPR012600">
    <property type="entry name" value="Propeptide_C25"/>
</dbReference>
<dbReference type="Pfam" id="PF08126">
    <property type="entry name" value="Propeptide_C25"/>
    <property type="match status" value="1"/>
</dbReference>
<dbReference type="Gene3D" id="2.60.40.1120">
    <property type="entry name" value="Carboxypeptidase-like, regulatory domain"/>
    <property type="match status" value="1"/>
</dbReference>
<dbReference type="Gene3D" id="2.60.40.4070">
    <property type="match status" value="1"/>
</dbReference>
<dbReference type="CDD" id="cd00063">
    <property type="entry name" value="FN3"/>
    <property type="match status" value="1"/>
</dbReference>
<dbReference type="GO" id="GO:0004197">
    <property type="term" value="F:cysteine-type endopeptidase activity"/>
    <property type="evidence" value="ECO:0007669"/>
    <property type="project" value="InterPro"/>
</dbReference>
<dbReference type="STRING" id="459349.CLOAM0442"/>
<dbReference type="Gene3D" id="3.40.50.10390">
    <property type="entry name" value="Gingipain r, domain 1"/>
    <property type="match status" value="1"/>
</dbReference>
<dbReference type="Gene3D" id="3.40.50.1460">
    <property type="match status" value="1"/>
</dbReference>
<dbReference type="InterPro" id="IPR008964">
    <property type="entry name" value="Invasin/intimin_cell_adhesion"/>
</dbReference>
<dbReference type="InterPro" id="IPR001769">
    <property type="entry name" value="Gingipain"/>
</dbReference>
<dbReference type="InterPro" id="IPR038490">
    <property type="entry name" value="Gingipain_propep_sf"/>
</dbReference>
<dbReference type="Pfam" id="PF20773">
    <property type="entry name" value="InhA-like_MAM"/>
    <property type="match status" value="1"/>
</dbReference>
<dbReference type="Proteomes" id="UP000002019">
    <property type="component" value="Chromosome"/>
</dbReference>
<dbReference type="Gene3D" id="2.60.120.260">
    <property type="entry name" value="Galactose-binding domain-like"/>
    <property type="match status" value="1"/>
</dbReference>
<evidence type="ECO:0000259" key="2">
    <source>
        <dbReference type="PROSITE" id="PS50853"/>
    </source>
</evidence>
<dbReference type="InterPro" id="IPR003961">
    <property type="entry name" value="FN3_dom"/>
</dbReference>
<dbReference type="Pfam" id="PF01364">
    <property type="entry name" value="Peptidase_C25"/>
    <property type="match status" value="1"/>
</dbReference>
<dbReference type="EMBL" id="CU466930">
    <property type="protein sequence ID" value="CAO80345.1"/>
    <property type="molecule type" value="Genomic_DNA"/>
</dbReference>
<proteinExistence type="predicted"/>
<evidence type="ECO:0000256" key="1">
    <source>
        <dbReference type="ARBA" id="ARBA00022729"/>
    </source>
</evidence>